<evidence type="ECO:0000313" key="3">
    <source>
        <dbReference type="Proteomes" id="UP000012174"/>
    </source>
</evidence>
<dbReference type="AlphaFoldDB" id="M7SQF1"/>
<proteinExistence type="predicted"/>
<dbReference type="KEGG" id="ela:UCREL1_6307"/>
<evidence type="ECO:0000313" key="2">
    <source>
        <dbReference type="EMBL" id="EMR66703.1"/>
    </source>
</evidence>
<gene>
    <name evidence="2" type="ORF">UCREL1_6307</name>
</gene>
<keyword evidence="3" id="KW-1185">Reference proteome</keyword>
<protein>
    <submittedName>
        <fullName evidence="2">Uncharacterized protein</fullName>
    </submittedName>
</protein>
<sequence>MAPVKRTGTVGGRGSQGTKCSVGRVSKSSHSSKPAARKLMRKLRWYDVEESSDVEETSDFEDGFSDNEDIPDGMDLCCSVASQQELIVKKHKSQEEDINLYDIPQWPGPTSLEGQVKGTKANSVVSQKSLLKGELVVKKHKSQEEGVSLYDMPQWPGPTPLEGEVKGTKAKQHRETRLEDIPQYPHSFNNSSNPTDTPTATSGISPVFSGPAHGLYDYPELGDLDQPRPLIQFHDYNPYYYDLLVEKRRLLLEMERVMEVQSRLDAINATIRLSQARLNAATADVQDESYRPFWYF</sequence>
<dbReference type="EMBL" id="KB706597">
    <property type="protein sequence ID" value="EMR66703.1"/>
    <property type="molecule type" value="Genomic_DNA"/>
</dbReference>
<name>M7SQF1_EUTLA</name>
<accession>M7SQF1</accession>
<dbReference type="Proteomes" id="UP000012174">
    <property type="component" value="Unassembled WGS sequence"/>
</dbReference>
<dbReference type="HOGENOM" id="CLU_940197_0_0_1"/>
<evidence type="ECO:0000256" key="1">
    <source>
        <dbReference type="SAM" id="MobiDB-lite"/>
    </source>
</evidence>
<feature type="region of interest" description="Disordered" evidence="1">
    <location>
        <begin position="1"/>
        <end position="36"/>
    </location>
</feature>
<organism evidence="2 3">
    <name type="scientific">Eutypa lata (strain UCR-EL1)</name>
    <name type="common">Grapevine dieback disease fungus</name>
    <name type="synonym">Eutypa armeniacae</name>
    <dbReference type="NCBI Taxonomy" id="1287681"/>
    <lineage>
        <taxon>Eukaryota</taxon>
        <taxon>Fungi</taxon>
        <taxon>Dikarya</taxon>
        <taxon>Ascomycota</taxon>
        <taxon>Pezizomycotina</taxon>
        <taxon>Sordariomycetes</taxon>
        <taxon>Xylariomycetidae</taxon>
        <taxon>Xylariales</taxon>
        <taxon>Diatrypaceae</taxon>
        <taxon>Eutypa</taxon>
    </lineage>
</organism>
<reference evidence="3" key="1">
    <citation type="journal article" date="2013" name="Genome Announc.">
        <title>Draft genome sequence of the grapevine dieback fungus Eutypa lata UCR-EL1.</title>
        <authorList>
            <person name="Blanco-Ulate B."/>
            <person name="Rolshausen P.E."/>
            <person name="Cantu D."/>
        </authorList>
    </citation>
    <scope>NUCLEOTIDE SEQUENCE [LARGE SCALE GENOMIC DNA]</scope>
    <source>
        <strain evidence="3">UCR-EL1</strain>
    </source>
</reference>